<reference evidence="8" key="1">
    <citation type="submission" date="2016-11" db="EMBL/GenBank/DDBJ databases">
        <authorList>
            <person name="Varghese N."/>
            <person name="Submissions S."/>
        </authorList>
    </citation>
    <scope>NUCLEOTIDE SEQUENCE [LARGE SCALE GENOMIC DNA]</scope>
    <source>
        <strain evidence="8">DSM 27370</strain>
    </source>
</reference>
<feature type="signal peptide" evidence="5">
    <location>
        <begin position="1"/>
        <end position="27"/>
    </location>
</feature>
<dbReference type="PANTHER" id="PTHR43280">
    <property type="entry name" value="ARAC-FAMILY TRANSCRIPTIONAL REGULATOR"/>
    <property type="match status" value="1"/>
</dbReference>
<dbReference type="Gene3D" id="1.10.10.60">
    <property type="entry name" value="Homeodomain-like"/>
    <property type="match status" value="2"/>
</dbReference>
<proteinExistence type="predicted"/>
<evidence type="ECO:0000313" key="7">
    <source>
        <dbReference type="EMBL" id="SHE79685.1"/>
    </source>
</evidence>
<dbReference type="Gene3D" id="1.25.40.10">
    <property type="entry name" value="Tetratricopeptide repeat domain"/>
    <property type="match status" value="1"/>
</dbReference>
<dbReference type="InterPro" id="IPR020449">
    <property type="entry name" value="Tscrpt_reg_AraC-type_HTH"/>
</dbReference>
<feature type="domain" description="HTH araC/xylS-type" evidence="6">
    <location>
        <begin position="489"/>
        <end position="591"/>
    </location>
</feature>
<keyword evidence="4" id="KW-1133">Transmembrane helix</keyword>
<dbReference type="OrthoDB" id="1093857at2"/>
<organism evidence="7 8">
    <name type="scientific">Dysgonomonas macrotermitis</name>
    <dbReference type="NCBI Taxonomy" id="1346286"/>
    <lineage>
        <taxon>Bacteria</taxon>
        <taxon>Pseudomonadati</taxon>
        <taxon>Bacteroidota</taxon>
        <taxon>Bacteroidia</taxon>
        <taxon>Bacteroidales</taxon>
        <taxon>Dysgonomonadaceae</taxon>
        <taxon>Dysgonomonas</taxon>
    </lineage>
</organism>
<sequence>MNVKKKGKLIFTLFFLSFIQLSVIAQSQDMLKMKESLFAKMDSCNNDLLKLDQKEKRLILFTANTIGEHEVVARFFKQKKLFGEEYLVQMMKYVSKNNLDSIYFYYKKAENYYLNNDKEAVLFINVLRGQFVSWCVLNSYSELAINTLKQNIEYNSVRKVDADLWTYMSLMEIYRTVGKHEQAIEVGKMGLKQPNLHPQAFELKITICCEIAESYYMLGDYQRSLAYSDSILAYNKNIPDKFQPEFGANVHKVALFNFYMFKSVAYSFQKDFDQVSLMLQKMEDVYLRVEVLESLNNAINEMYSQKYWANMVYNYQKGDYSKAMEYLNESKELAIPFALTPDYKNTPKWEALILEKQGKYKEANLALKELLHLTDSINKAHTAKEISSLWAIFEVDKAQQAKENSEQRVKIIAVSTSTIIFLAIILIIYFVVTNKKLKRKNMLLFKQQKEMLSPIPVIVNRHAELIPERDSEISQKEGQQQNTEQTLYSRIIEFLKTTKQYTDPDISRDSLAKELGTNRQYIIGAISDNANMSFNEFINSFRIDYARNLLLNEEDILIKEVYTEAGFKNRNTFSQLFKERFGMSPSEFRDCADEERTRE</sequence>
<dbReference type="InterPro" id="IPR011990">
    <property type="entry name" value="TPR-like_helical_dom_sf"/>
</dbReference>
<keyword evidence="1" id="KW-0805">Transcription regulation</keyword>
<dbReference type="RefSeq" id="WP_062176467.1">
    <property type="nucleotide sequence ID" value="NZ_BBXL01000002.1"/>
</dbReference>
<keyword evidence="8" id="KW-1185">Reference proteome</keyword>
<evidence type="ECO:0000256" key="3">
    <source>
        <dbReference type="ARBA" id="ARBA00023163"/>
    </source>
</evidence>
<evidence type="ECO:0000256" key="4">
    <source>
        <dbReference type="SAM" id="Phobius"/>
    </source>
</evidence>
<evidence type="ECO:0000313" key="8">
    <source>
        <dbReference type="Proteomes" id="UP000184480"/>
    </source>
</evidence>
<protein>
    <submittedName>
        <fullName evidence="7">AraC-type DNA-binding protein</fullName>
    </submittedName>
</protein>
<dbReference type="Proteomes" id="UP000184480">
    <property type="component" value="Unassembled WGS sequence"/>
</dbReference>
<dbReference type="GO" id="GO:0043565">
    <property type="term" value="F:sequence-specific DNA binding"/>
    <property type="evidence" value="ECO:0007669"/>
    <property type="project" value="InterPro"/>
</dbReference>
<feature type="transmembrane region" description="Helical" evidence="4">
    <location>
        <begin position="411"/>
        <end position="432"/>
    </location>
</feature>
<dbReference type="PROSITE" id="PS01124">
    <property type="entry name" value="HTH_ARAC_FAMILY_2"/>
    <property type="match status" value="1"/>
</dbReference>
<dbReference type="InterPro" id="IPR009057">
    <property type="entry name" value="Homeodomain-like_sf"/>
</dbReference>
<dbReference type="GO" id="GO:0003700">
    <property type="term" value="F:DNA-binding transcription factor activity"/>
    <property type="evidence" value="ECO:0007669"/>
    <property type="project" value="InterPro"/>
</dbReference>
<dbReference type="STRING" id="1346286.SAMN05444362_102208"/>
<keyword evidence="4" id="KW-0812">Transmembrane</keyword>
<dbReference type="PANTHER" id="PTHR43280:SF2">
    <property type="entry name" value="HTH-TYPE TRANSCRIPTIONAL REGULATOR EXSA"/>
    <property type="match status" value="1"/>
</dbReference>
<evidence type="ECO:0000256" key="5">
    <source>
        <dbReference type="SAM" id="SignalP"/>
    </source>
</evidence>
<feature type="chain" id="PRO_5009908090" evidence="5">
    <location>
        <begin position="28"/>
        <end position="599"/>
    </location>
</feature>
<dbReference type="SUPFAM" id="SSF48452">
    <property type="entry name" value="TPR-like"/>
    <property type="match status" value="1"/>
</dbReference>
<evidence type="ECO:0000256" key="2">
    <source>
        <dbReference type="ARBA" id="ARBA00023125"/>
    </source>
</evidence>
<gene>
    <name evidence="7" type="ORF">SAMN05444362_102208</name>
</gene>
<dbReference type="InterPro" id="IPR018060">
    <property type="entry name" value="HTH_AraC"/>
</dbReference>
<keyword evidence="4" id="KW-0472">Membrane</keyword>
<keyword evidence="5" id="KW-0732">Signal</keyword>
<dbReference type="SMART" id="SM00342">
    <property type="entry name" value="HTH_ARAC"/>
    <property type="match status" value="1"/>
</dbReference>
<dbReference type="AlphaFoldDB" id="A0A1M4WES2"/>
<keyword evidence="2 7" id="KW-0238">DNA-binding</keyword>
<dbReference type="EMBL" id="FQUC01000002">
    <property type="protein sequence ID" value="SHE79685.1"/>
    <property type="molecule type" value="Genomic_DNA"/>
</dbReference>
<keyword evidence="3" id="KW-0804">Transcription</keyword>
<accession>A0A1M4WES2</accession>
<evidence type="ECO:0000256" key="1">
    <source>
        <dbReference type="ARBA" id="ARBA00023015"/>
    </source>
</evidence>
<dbReference type="SUPFAM" id="SSF46689">
    <property type="entry name" value="Homeodomain-like"/>
    <property type="match status" value="1"/>
</dbReference>
<dbReference type="Pfam" id="PF12833">
    <property type="entry name" value="HTH_18"/>
    <property type="match status" value="1"/>
</dbReference>
<name>A0A1M4WES2_9BACT</name>
<dbReference type="PRINTS" id="PR00032">
    <property type="entry name" value="HTHARAC"/>
</dbReference>
<evidence type="ECO:0000259" key="6">
    <source>
        <dbReference type="PROSITE" id="PS01124"/>
    </source>
</evidence>